<dbReference type="GO" id="GO:0046098">
    <property type="term" value="P:guanine metabolic process"/>
    <property type="evidence" value="ECO:0007669"/>
    <property type="project" value="TreeGrafter"/>
</dbReference>
<dbReference type="Gene3D" id="2.30.40.10">
    <property type="entry name" value="Urease, subunit C, domain 1"/>
    <property type="match status" value="1"/>
</dbReference>
<dbReference type="Pfam" id="PF01979">
    <property type="entry name" value="Amidohydro_1"/>
    <property type="match status" value="1"/>
</dbReference>
<keyword evidence="3" id="KW-0378">Hydrolase</keyword>
<dbReference type="PANTHER" id="PTHR11271">
    <property type="entry name" value="GUANINE DEAMINASE"/>
    <property type="match status" value="1"/>
</dbReference>
<accession>A0A8H8A0S1</accession>
<dbReference type="InterPro" id="IPR006680">
    <property type="entry name" value="Amidohydro-rel"/>
</dbReference>
<comment type="cofactor">
    <cofactor evidence="1">
        <name>Zn(2+)</name>
        <dbReference type="ChEBI" id="CHEBI:29105"/>
    </cofactor>
</comment>
<dbReference type="GO" id="GO:0005829">
    <property type="term" value="C:cytosol"/>
    <property type="evidence" value="ECO:0007669"/>
    <property type="project" value="TreeGrafter"/>
</dbReference>
<keyword evidence="2" id="KW-0479">Metal-binding</keyword>
<comment type="caution">
    <text evidence="6">The sequence shown here is derived from an EMBL/GenBank/DDBJ whole genome shotgun (WGS) entry which is preliminary data.</text>
</comment>
<dbReference type="Proteomes" id="UP000673691">
    <property type="component" value="Unassembled WGS sequence"/>
</dbReference>
<evidence type="ECO:0000313" key="6">
    <source>
        <dbReference type="EMBL" id="KAG5462826.1"/>
    </source>
</evidence>
<dbReference type="SUPFAM" id="SSF51338">
    <property type="entry name" value="Composite domain of metallo-dependent hydrolases"/>
    <property type="match status" value="1"/>
</dbReference>
<evidence type="ECO:0000256" key="1">
    <source>
        <dbReference type="ARBA" id="ARBA00001947"/>
    </source>
</evidence>
<reference evidence="6 7" key="1">
    <citation type="journal article" name="Sci. Rep.">
        <title>Genome-scale phylogenetic analyses confirm Olpidium as the closest living zoosporic fungus to the non-flagellated, terrestrial fungi.</title>
        <authorList>
            <person name="Chang Y."/>
            <person name="Rochon D."/>
            <person name="Sekimoto S."/>
            <person name="Wang Y."/>
            <person name="Chovatia M."/>
            <person name="Sandor L."/>
            <person name="Salamov A."/>
            <person name="Grigoriev I.V."/>
            <person name="Stajich J.E."/>
            <person name="Spatafora J.W."/>
        </authorList>
    </citation>
    <scope>NUCLEOTIDE SEQUENCE [LARGE SCALE GENOMIC DNA]</scope>
    <source>
        <strain evidence="6">S191</strain>
    </source>
</reference>
<dbReference type="PANTHER" id="PTHR11271:SF6">
    <property type="entry name" value="GUANINE DEAMINASE"/>
    <property type="match status" value="1"/>
</dbReference>
<keyword evidence="4" id="KW-0862">Zinc</keyword>
<organism evidence="6 7">
    <name type="scientific">Olpidium bornovanus</name>
    <dbReference type="NCBI Taxonomy" id="278681"/>
    <lineage>
        <taxon>Eukaryota</taxon>
        <taxon>Fungi</taxon>
        <taxon>Fungi incertae sedis</taxon>
        <taxon>Olpidiomycota</taxon>
        <taxon>Olpidiomycotina</taxon>
        <taxon>Olpidiomycetes</taxon>
        <taxon>Olpidiales</taxon>
        <taxon>Olpidiaceae</taxon>
        <taxon>Olpidium</taxon>
    </lineage>
</organism>
<evidence type="ECO:0000256" key="3">
    <source>
        <dbReference type="ARBA" id="ARBA00022801"/>
    </source>
</evidence>
<dbReference type="GO" id="GO:0008270">
    <property type="term" value="F:zinc ion binding"/>
    <property type="evidence" value="ECO:0007669"/>
    <property type="project" value="TreeGrafter"/>
</dbReference>
<protein>
    <submittedName>
        <fullName evidence="6">Guanine deaminase-like protein</fullName>
    </submittedName>
</protein>
<dbReference type="OrthoDB" id="194468at2759"/>
<evidence type="ECO:0000256" key="4">
    <source>
        <dbReference type="ARBA" id="ARBA00022833"/>
    </source>
</evidence>
<proteinExistence type="predicted"/>
<evidence type="ECO:0000313" key="7">
    <source>
        <dbReference type="Proteomes" id="UP000673691"/>
    </source>
</evidence>
<evidence type="ECO:0000259" key="5">
    <source>
        <dbReference type="Pfam" id="PF01979"/>
    </source>
</evidence>
<dbReference type="EMBL" id="JAEFCI010001554">
    <property type="protein sequence ID" value="KAG5462826.1"/>
    <property type="molecule type" value="Genomic_DNA"/>
</dbReference>
<gene>
    <name evidence="6" type="ORF">BJ554DRAFT_3377</name>
</gene>
<sequence length="132" mass="13879">MLDAVRSAATAAKVVQMTERRDEGGGGAAYAALTLAELVYLATLGGARVLGLPVGNFEPGMEFDALLVDLAAPAGPVDTFPEEDTLEEMLEKFLFLSDDRNICRVWVRGNIIKDSAGDVRLSAAAAAGPVVR</sequence>
<dbReference type="AlphaFoldDB" id="A0A8H8A0S1"/>
<dbReference type="InterPro" id="IPR051607">
    <property type="entry name" value="Metallo-dep_hydrolases"/>
</dbReference>
<name>A0A8H8A0S1_9FUNG</name>
<keyword evidence="7" id="KW-1185">Reference proteome</keyword>
<evidence type="ECO:0000256" key="2">
    <source>
        <dbReference type="ARBA" id="ARBA00022723"/>
    </source>
</evidence>
<dbReference type="Gene3D" id="3.20.20.140">
    <property type="entry name" value="Metal-dependent hydrolases"/>
    <property type="match status" value="1"/>
</dbReference>
<dbReference type="InterPro" id="IPR011059">
    <property type="entry name" value="Metal-dep_hydrolase_composite"/>
</dbReference>
<feature type="domain" description="Amidohydrolase-related" evidence="5">
    <location>
        <begin position="29"/>
        <end position="111"/>
    </location>
</feature>
<dbReference type="GO" id="GO:0008892">
    <property type="term" value="F:guanine deaminase activity"/>
    <property type="evidence" value="ECO:0007669"/>
    <property type="project" value="TreeGrafter"/>
</dbReference>